<gene>
    <name evidence="2" type="ORF">FHP88_08620</name>
</gene>
<sequence>MTHAIRNWIDRLSTKALPAMALTRTRVPQLLNSPNSNNADLQRIISRDPGFSLSIYRAFSALPHPPKEPISNLAHAIALLGIEPMTRASNQLPALNDLLKGETRAALYACYSRAGHAAWYALNWGQQLRLNNPDEIAISALLLELGEMMLWAYAEQEMSQIIALEKRGMHRSTAEQTILGFELNELSAQLADRWMLPPLLVDALKPAGAFQVRSLAVMLASALAGASTKDWHSEQTLDLIELAAELLGQSPDQGRADFHSLAAGAARNLTGLPVPLSAYALLQPIVVPPVEIKRPIKTASTIVEQEDREKLDSDTIPIASTQQEKTPPQINKVAANSNSSPLQSRLMRIFHDIRESTGVDRVMFALLTPDRTQLRAKFIVGADKDSPLRQFQHPMGEHHLFTLIMKKPQDIWLNRENQKKITPLISEMGRIALDSRGFYMSSLFINNRPLGILYADRSDHKYLDKQGFSQFKSLAQRLSNELTQKK</sequence>
<keyword evidence="3" id="KW-1185">Reference proteome</keyword>
<name>A0A557SDR5_9GAMM</name>
<dbReference type="InterPro" id="IPR052340">
    <property type="entry name" value="RNase_Y/CdgJ"/>
</dbReference>
<dbReference type="InterPro" id="IPR029016">
    <property type="entry name" value="GAF-like_dom_sf"/>
</dbReference>
<dbReference type="SUPFAM" id="SSF55781">
    <property type="entry name" value="GAF domain-like"/>
    <property type="match status" value="1"/>
</dbReference>
<reference evidence="2 3" key="1">
    <citation type="submission" date="2019-07" db="EMBL/GenBank/DDBJ databases">
        <title>The pathways for chlorine oxyanion respiration interact through the shared metabolite chlorate.</title>
        <authorList>
            <person name="Barnum T.P."/>
            <person name="Cheng Y."/>
            <person name="Hill K.A."/>
            <person name="Lucas L.N."/>
            <person name="Carlson H.K."/>
            <person name="Coates J.D."/>
        </authorList>
    </citation>
    <scope>NUCLEOTIDE SEQUENCE [LARGE SCALE GENOMIC DNA]</scope>
    <source>
        <strain evidence="2 3">BK-1</strain>
    </source>
</reference>
<dbReference type="PROSITE" id="PS51833">
    <property type="entry name" value="HDOD"/>
    <property type="match status" value="1"/>
</dbReference>
<dbReference type="PANTHER" id="PTHR33525">
    <property type="match status" value="1"/>
</dbReference>
<evidence type="ECO:0000313" key="2">
    <source>
        <dbReference type="EMBL" id="TVO75546.1"/>
    </source>
</evidence>
<dbReference type="OrthoDB" id="6188783at2"/>
<evidence type="ECO:0000259" key="1">
    <source>
        <dbReference type="PROSITE" id="PS51833"/>
    </source>
</evidence>
<evidence type="ECO:0000313" key="3">
    <source>
        <dbReference type="Proteomes" id="UP000316649"/>
    </source>
</evidence>
<dbReference type="InterPro" id="IPR013976">
    <property type="entry name" value="HDOD"/>
</dbReference>
<organism evidence="2 3">
    <name type="scientific">Sedimenticola selenatireducens</name>
    <dbReference type="NCBI Taxonomy" id="191960"/>
    <lineage>
        <taxon>Bacteria</taxon>
        <taxon>Pseudomonadati</taxon>
        <taxon>Pseudomonadota</taxon>
        <taxon>Gammaproteobacteria</taxon>
        <taxon>Chromatiales</taxon>
        <taxon>Sedimenticolaceae</taxon>
        <taxon>Sedimenticola</taxon>
    </lineage>
</organism>
<dbReference type="EMBL" id="VMNH01000008">
    <property type="protein sequence ID" value="TVO75546.1"/>
    <property type="molecule type" value="Genomic_DNA"/>
</dbReference>
<dbReference type="Proteomes" id="UP000316649">
    <property type="component" value="Unassembled WGS sequence"/>
</dbReference>
<accession>A0A557SDR5</accession>
<dbReference type="Pfam" id="PF08668">
    <property type="entry name" value="HDOD"/>
    <property type="match status" value="1"/>
</dbReference>
<dbReference type="Gene3D" id="3.30.450.40">
    <property type="match status" value="1"/>
</dbReference>
<dbReference type="PANTHER" id="PTHR33525:SF3">
    <property type="entry name" value="RIBONUCLEASE Y"/>
    <property type="match status" value="1"/>
</dbReference>
<dbReference type="Gene3D" id="1.10.3210.10">
    <property type="entry name" value="Hypothetical protein af1432"/>
    <property type="match status" value="1"/>
</dbReference>
<proteinExistence type="predicted"/>
<protein>
    <submittedName>
        <fullName evidence="2">HDOD domain-containing protein</fullName>
    </submittedName>
</protein>
<dbReference type="AlphaFoldDB" id="A0A557SDR5"/>
<dbReference type="SUPFAM" id="SSF109604">
    <property type="entry name" value="HD-domain/PDEase-like"/>
    <property type="match status" value="1"/>
</dbReference>
<feature type="domain" description="HDOD" evidence="1">
    <location>
        <begin position="17"/>
        <end position="210"/>
    </location>
</feature>
<comment type="caution">
    <text evidence="2">The sequence shown here is derived from an EMBL/GenBank/DDBJ whole genome shotgun (WGS) entry which is preliminary data.</text>
</comment>
<dbReference type="RefSeq" id="WP_144358636.1">
    <property type="nucleotide sequence ID" value="NZ_VMNH01000008.1"/>
</dbReference>